<sequence>MSDYQSYQRFASVEAAQPLIQLLHEHDIPYETVFDQPRIDPSFAFNPTSTYFVVQLRPEDFERAHALELAASDELTANAPTDHYLFNFTDDELLDILLKPDEWNSFDVALARRILRQRGHDVSPALTERLRQQRIQDLAQPEPRQKAWVVFGYVTALLGGVIALFIGWHLYSHKKQLPDGRQVYGFLPQDRAHGLRILALGAVGFLLVLAWRFYTGQ</sequence>
<proteinExistence type="predicted"/>
<dbReference type="RefSeq" id="WP_183402835.1">
    <property type="nucleotide sequence ID" value="NZ_JACHGG010000002.1"/>
</dbReference>
<keyword evidence="1" id="KW-1133">Transmembrane helix</keyword>
<evidence type="ECO:0000256" key="1">
    <source>
        <dbReference type="SAM" id="Phobius"/>
    </source>
</evidence>
<feature type="transmembrane region" description="Helical" evidence="1">
    <location>
        <begin position="148"/>
        <end position="171"/>
    </location>
</feature>
<dbReference type="Proteomes" id="UP000532746">
    <property type="component" value="Unassembled WGS sequence"/>
</dbReference>
<keyword evidence="1" id="KW-0812">Transmembrane</keyword>
<dbReference type="AlphaFoldDB" id="A0A7W9T074"/>
<accession>A0A7W9T074</accession>
<protein>
    <submittedName>
        <fullName evidence="2">Uncharacterized protein</fullName>
    </submittedName>
</protein>
<dbReference type="EMBL" id="JACHGG010000002">
    <property type="protein sequence ID" value="MBB6059020.1"/>
    <property type="molecule type" value="Genomic_DNA"/>
</dbReference>
<keyword evidence="3" id="KW-1185">Reference proteome</keyword>
<evidence type="ECO:0000313" key="3">
    <source>
        <dbReference type="Proteomes" id="UP000532746"/>
    </source>
</evidence>
<feature type="transmembrane region" description="Helical" evidence="1">
    <location>
        <begin position="194"/>
        <end position="214"/>
    </location>
</feature>
<comment type="caution">
    <text evidence="2">The sequence shown here is derived from an EMBL/GenBank/DDBJ whole genome shotgun (WGS) entry which is preliminary data.</text>
</comment>
<reference evidence="2 3" key="1">
    <citation type="submission" date="2020-08" db="EMBL/GenBank/DDBJ databases">
        <title>Genomic Encyclopedia of Type Strains, Phase IV (KMG-IV): sequencing the most valuable type-strain genomes for metagenomic binning, comparative biology and taxonomic classification.</title>
        <authorList>
            <person name="Goeker M."/>
        </authorList>
    </citation>
    <scope>NUCLEOTIDE SEQUENCE [LARGE SCALE GENOMIC DNA]</scope>
    <source>
        <strain evidence="2 3">DSM 26718</strain>
    </source>
</reference>
<keyword evidence="1" id="KW-0472">Membrane</keyword>
<name>A0A7W9T074_9BACT</name>
<organism evidence="2 3">
    <name type="scientific">Hymenobacter luteus</name>
    <dbReference type="NCBI Taxonomy" id="1411122"/>
    <lineage>
        <taxon>Bacteria</taxon>
        <taxon>Pseudomonadati</taxon>
        <taxon>Bacteroidota</taxon>
        <taxon>Cytophagia</taxon>
        <taxon>Cytophagales</taxon>
        <taxon>Hymenobacteraceae</taxon>
        <taxon>Hymenobacter</taxon>
    </lineage>
</organism>
<evidence type="ECO:0000313" key="2">
    <source>
        <dbReference type="EMBL" id="MBB6059020.1"/>
    </source>
</evidence>
<gene>
    <name evidence="2" type="ORF">HNQ93_001866</name>
</gene>